<dbReference type="InterPro" id="IPR008265">
    <property type="entry name" value="Lipase_GDSL_AS"/>
</dbReference>
<dbReference type="Pfam" id="PF13472">
    <property type="entry name" value="Lipase_GDSL_2"/>
    <property type="match status" value="1"/>
</dbReference>
<reference evidence="3 4" key="1">
    <citation type="submission" date="2018-10" db="EMBL/GenBank/DDBJ databases">
        <title>Genome sequencing of Mucilaginibacter sp. HYN0043.</title>
        <authorList>
            <person name="Kim M."/>
            <person name="Yi H."/>
        </authorList>
    </citation>
    <scope>NUCLEOTIDE SEQUENCE [LARGE SCALE GENOMIC DNA]</scope>
    <source>
        <strain evidence="3 4">HYN0043</strain>
    </source>
</reference>
<dbReference type="Proteomes" id="UP000270046">
    <property type="component" value="Chromosome"/>
</dbReference>
<proteinExistence type="predicted"/>
<dbReference type="PANTHER" id="PTHR30383">
    <property type="entry name" value="THIOESTERASE 1/PROTEASE 1/LYSOPHOSPHOLIPASE L1"/>
    <property type="match status" value="1"/>
</dbReference>
<evidence type="ECO:0000313" key="3">
    <source>
        <dbReference type="EMBL" id="AYL95775.1"/>
    </source>
</evidence>
<dbReference type="KEGG" id="muh:HYN43_010950"/>
<feature type="region of interest" description="Disordered" evidence="1">
    <location>
        <begin position="20"/>
        <end position="40"/>
    </location>
</feature>
<dbReference type="CDD" id="cd01822">
    <property type="entry name" value="Lysophospholipase_L1_like"/>
    <property type="match status" value="1"/>
</dbReference>
<dbReference type="PANTHER" id="PTHR30383:SF5">
    <property type="entry name" value="SGNH HYDROLASE-TYPE ESTERASE DOMAIN-CONTAINING PROTEIN"/>
    <property type="match status" value="1"/>
</dbReference>
<feature type="compositionally biased region" description="Polar residues" evidence="1">
    <location>
        <begin position="20"/>
        <end position="37"/>
    </location>
</feature>
<dbReference type="GO" id="GO:0004622">
    <property type="term" value="F:phosphatidylcholine lysophospholipase activity"/>
    <property type="evidence" value="ECO:0007669"/>
    <property type="project" value="TreeGrafter"/>
</dbReference>
<protein>
    <submittedName>
        <fullName evidence="3">Arylesterase</fullName>
    </submittedName>
</protein>
<evidence type="ECO:0000313" key="4">
    <source>
        <dbReference type="Proteomes" id="UP000270046"/>
    </source>
</evidence>
<dbReference type="InterPro" id="IPR051532">
    <property type="entry name" value="Ester_Hydrolysis_Enzymes"/>
</dbReference>
<dbReference type="RefSeq" id="WP_119409384.1">
    <property type="nucleotide sequence ID" value="NZ_CP032869.1"/>
</dbReference>
<dbReference type="AlphaFoldDB" id="A0A494VX07"/>
<organism evidence="3 4">
    <name type="scientific">Mucilaginibacter celer</name>
    <dbReference type="NCBI Taxonomy" id="2305508"/>
    <lineage>
        <taxon>Bacteria</taxon>
        <taxon>Pseudomonadati</taxon>
        <taxon>Bacteroidota</taxon>
        <taxon>Sphingobacteriia</taxon>
        <taxon>Sphingobacteriales</taxon>
        <taxon>Sphingobacteriaceae</taxon>
        <taxon>Mucilaginibacter</taxon>
    </lineage>
</organism>
<accession>A0A494VX07</accession>
<dbReference type="InterPro" id="IPR036514">
    <property type="entry name" value="SGNH_hydro_sf"/>
</dbReference>
<dbReference type="EMBL" id="CP032869">
    <property type="protein sequence ID" value="AYL95775.1"/>
    <property type="molecule type" value="Genomic_DNA"/>
</dbReference>
<evidence type="ECO:0000256" key="1">
    <source>
        <dbReference type="SAM" id="MobiDB-lite"/>
    </source>
</evidence>
<evidence type="ECO:0000259" key="2">
    <source>
        <dbReference type="Pfam" id="PF13472"/>
    </source>
</evidence>
<dbReference type="GO" id="GO:0006629">
    <property type="term" value="P:lipid metabolic process"/>
    <property type="evidence" value="ECO:0007669"/>
    <property type="project" value="InterPro"/>
</dbReference>
<dbReference type="PROSITE" id="PS01098">
    <property type="entry name" value="LIPASE_GDSL_SER"/>
    <property type="match status" value="1"/>
</dbReference>
<dbReference type="Gene3D" id="3.40.50.1110">
    <property type="entry name" value="SGNH hydrolase"/>
    <property type="match status" value="1"/>
</dbReference>
<gene>
    <name evidence="3" type="ORF">HYN43_010950</name>
</gene>
<feature type="domain" description="SGNH hydrolase-type esterase" evidence="2">
    <location>
        <begin position="50"/>
        <end position="214"/>
    </location>
</feature>
<name>A0A494VX07_9SPHI</name>
<sequence length="229" mass="24153">MMRTTLTGLMLTALTITGCGNNTKPTNESTSTPATEPTKTDSASKKIVLFFGDSLTAGYGLDDPANDAFPAVVGHKVDSLKLPYKVVNAGLSGETTAGGNARINWLLKQKVDVFILELGANDGLRGIPVNETSKNLQAIVDKVKAKYPQAKLVLLGMQVPPNMGADYSNKFKNVFPDMAKKNNMALVPFLLQGVGGVASLNQGDGIHPTAQGAKIVAGNVWAVLKDVLK</sequence>
<dbReference type="InterPro" id="IPR013830">
    <property type="entry name" value="SGNH_hydro"/>
</dbReference>
<dbReference type="PROSITE" id="PS51257">
    <property type="entry name" value="PROKAR_LIPOPROTEIN"/>
    <property type="match status" value="1"/>
</dbReference>
<dbReference type="OrthoDB" id="9786188at2"/>
<keyword evidence="4" id="KW-1185">Reference proteome</keyword>
<dbReference type="SUPFAM" id="SSF52266">
    <property type="entry name" value="SGNH hydrolase"/>
    <property type="match status" value="1"/>
</dbReference>